<dbReference type="GO" id="GO:0030246">
    <property type="term" value="F:carbohydrate binding"/>
    <property type="evidence" value="ECO:0007669"/>
    <property type="project" value="UniProtKB-KW"/>
</dbReference>
<evidence type="ECO:0000313" key="10">
    <source>
        <dbReference type="EMBL" id="MBO0343725.1"/>
    </source>
</evidence>
<keyword evidence="9" id="KW-0732">Signal</keyword>
<reference evidence="10" key="1">
    <citation type="submission" date="2021-03" db="EMBL/GenBank/DDBJ databases">
        <title>Roseibium sp. CAU 1637 isolated from Incheon.</title>
        <authorList>
            <person name="Kim W."/>
        </authorList>
    </citation>
    <scope>NUCLEOTIDE SEQUENCE</scope>
    <source>
        <strain evidence="10">CAU 1637</strain>
    </source>
</reference>
<evidence type="ECO:0000256" key="8">
    <source>
        <dbReference type="SAM" id="Phobius"/>
    </source>
</evidence>
<comment type="caution">
    <text evidence="10">The sequence shown here is derived from an EMBL/GenBank/DDBJ whole genome shotgun (WGS) entry which is preliminary data.</text>
</comment>
<protein>
    <recommendedName>
        <fullName evidence="3">Lectin-like protein BA14k</fullName>
    </recommendedName>
</protein>
<feature type="compositionally biased region" description="Basic residues" evidence="7">
    <location>
        <begin position="38"/>
        <end position="51"/>
    </location>
</feature>
<keyword evidence="8" id="KW-0472">Membrane</keyword>
<comment type="function">
    <text evidence="6">Has immunoglobulin-binding and hemagglutination properties, and can bind to mannose. Essential for virulence. May be involved in LPS biosynthesis or polysaccharide transport.</text>
</comment>
<dbReference type="EMBL" id="JAFLNF010000001">
    <property type="protein sequence ID" value="MBO0343725.1"/>
    <property type="molecule type" value="Genomic_DNA"/>
</dbReference>
<gene>
    <name evidence="10" type="ORF">J0X15_00705</name>
</gene>
<keyword evidence="5" id="KW-0430">Lectin</keyword>
<proteinExistence type="inferred from homology"/>
<comment type="subcellular location">
    <subcellularLocation>
        <location evidence="1">Membrane</location>
        <topology evidence="1">Single-pass membrane protein</topology>
    </subcellularLocation>
</comment>
<feature type="transmembrane region" description="Helical" evidence="8">
    <location>
        <begin position="57"/>
        <end position="77"/>
    </location>
</feature>
<sequence length="134" mass="14590">MTKTKKIIAVFLTGTFLLPAVSAAEAGSRHGWRDHDRGSRHHNYQPRRHNNNRIDPGAAVAAGIFGLAAGALIAGAANNQRNTYSAPVPAPGTATMGYQPWSPAWYRYCSSKYRSFNPNTGTFTTYGGEQKFCQ</sequence>
<feature type="signal peptide" evidence="9">
    <location>
        <begin position="1"/>
        <end position="23"/>
    </location>
</feature>
<evidence type="ECO:0000256" key="4">
    <source>
        <dbReference type="ARBA" id="ARBA00022475"/>
    </source>
</evidence>
<name>A0A939EK61_9HYPH</name>
<keyword evidence="8" id="KW-0812">Transmembrane</keyword>
<dbReference type="RefSeq" id="WP_206937344.1">
    <property type="nucleotide sequence ID" value="NZ_JAFLNF010000001.1"/>
</dbReference>
<evidence type="ECO:0000256" key="5">
    <source>
        <dbReference type="ARBA" id="ARBA00022734"/>
    </source>
</evidence>
<dbReference type="Proteomes" id="UP000664779">
    <property type="component" value="Unassembled WGS sequence"/>
</dbReference>
<organism evidence="10 11">
    <name type="scientific">Roseibium limicola</name>
    <dbReference type="NCBI Taxonomy" id="2816037"/>
    <lineage>
        <taxon>Bacteria</taxon>
        <taxon>Pseudomonadati</taxon>
        <taxon>Pseudomonadota</taxon>
        <taxon>Alphaproteobacteria</taxon>
        <taxon>Hyphomicrobiales</taxon>
        <taxon>Stappiaceae</taxon>
        <taxon>Roseibium</taxon>
    </lineage>
</organism>
<keyword evidence="4" id="KW-1003">Cell membrane</keyword>
<comment type="similarity">
    <text evidence="2">Belongs to the BA14k family.</text>
</comment>
<dbReference type="GO" id="GO:0016020">
    <property type="term" value="C:membrane"/>
    <property type="evidence" value="ECO:0007669"/>
    <property type="project" value="UniProtKB-SubCell"/>
</dbReference>
<feature type="chain" id="PRO_5036954044" description="Lectin-like protein BA14k" evidence="9">
    <location>
        <begin position="24"/>
        <end position="134"/>
    </location>
</feature>
<evidence type="ECO:0000256" key="6">
    <source>
        <dbReference type="ARBA" id="ARBA00025321"/>
    </source>
</evidence>
<feature type="region of interest" description="Disordered" evidence="7">
    <location>
        <begin position="29"/>
        <end position="53"/>
    </location>
</feature>
<evidence type="ECO:0000313" key="11">
    <source>
        <dbReference type="Proteomes" id="UP000664779"/>
    </source>
</evidence>
<evidence type="ECO:0000256" key="7">
    <source>
        <dbReference type="SAM" id="MobiDB-lite"/>
    </source>
</evidence>
<evidence type="ECO:0000256" key="9">
    <source>
        <dbReference type="SAM" id="SignalP"/>
    </source>
</evidence>
<evidence type="ECO:0000256" key="3">
    <source>
        <dbReference type="ARBA" id="ARBA00020552"/>
    </source>
</evidence>
<dbReference type="InterPro" id="IPR012413">
    <property type="entry name" value="BA14K"/>
</dbReference>
<accession>A0A939EK61</accession>
<keyword evidence="11" id="KW-1185">Reference proteome</keyword>
<dbReference type="Pfam" id="PF07886">
    <property type="entry name" value="BA14K"/>
    <property type="match status" value="1"/>
</dbReference>
<keyword evidence="8" id="KW-1133">Transmembrane helix</keyword>
<dbReference type="AlphaFoldDB" id="A0A939EK61"/>
<evidence type="ECO:0000256" key="2">
    <source>
        <dbReference type="ARBA" id="ARBA00010270"/>
    </source>
</evidence>
<evidence type="ECO:0000256" key="1">
    <source>
        <dbReference type="ARBA" id="ARBA00004167"/>
    </source>
</evidence>